<dbReference type="PANTHER" id="PTHR28052:SF1">
    <property type="entry name" value="UPF0545 PROTEIN C22ORF39"/>
    <property type="match status" value="1"/>
</dbReference>
<organism evidence="1 2">
    <name type="scientific">Platanthera guangdongensis</name>
    <dbReference type="NCBI Taxonomy" id="2320717"/>
    <lineage>
        <taxon>Eukaryota</taxon>
        <taxon>Viridiplantae</taxon>
        <taxon>Streptophyta</taxon>
        <taxon>Embryophyta</taxon>
        <taxon>Tracheophyta</taxon>
        <taxon>Spermatophyta</taxon>
        <taxon>Magnoliopsida</taxon>
        <taxon>Liliopsida</taxon>
        <taxon>Asparagales</taxon>
        <taxon>Orchidaceae</taxon>
        <taxon>Orchidoideae</taxon>
        <taxon>Orchideae</taxon>
        <taxon>Orchidinae</taxon>
        <taxon>Platanthera</taxon>
    </lineage>
</organism>
<proteinExistence type="predicted"/>
<gene>
    <name evidence="1" type="ORF">KSP40_PGU013249</name>
</gene>
<reference evidence="1 2" key="1">
    <citation type="journal article" date="2022" name="Nat. Plants">
        <title>Genomes of leafy and leafless Platanthera orchids illuminate the evolution of mycoheterotrophy.</title>
        <authorList>
            <person name="Li M.H."/>
            <person name="Liu K.W."/>
            <person name="Li Z."/>
            <person name="Lu H.C."/>
            <person name="Ye Q.L."/>
            <person name="Zhang D."/>
            <person name="Wang J.Y."/>
            <person name="Li Y.F."/>
            <person name="Zhong Z.M."/>
            <person name="Liu X."/>
            <person name="Yu X."/>
            <person name="Liu D.K."/>
            <person name="Tu X.D."/>
            <person name="Liu B."/>
            <person name="Hao Y."/>
            <person name="Liao X.Y."/>
            <person name="Jiang Y.T."/>
            <person name="Sun W.H."/>
            <person name="Chen J."/>
            <person name="Chen Y.Q."/>
            <person name="Ai Y."/>
            <person name="Zhai J.W."/>
            <person name="Wu S.S."/>
            <person name="Zhou Z."/>
            <person name="Hsiao Y.Y."/>
            <person name="Wu W.L."/>
            <person name="Chen Y.Y."/>
            <person name="Lin Y.F."/>
            <person name="Hsu J.L."/>
            <person name="Li C.Y."/>
            <person name="Wang Z.W."/>
            <person name="Zhao X."/>
            <person name="Zhong W.Y."/>
            <person name="Ma X.K."/>
            <person name="Ma L."/>
            <person name="Huang J."/>
            <person name="Chen G.Z."/>
            <person name="Huang M.Z."/>
            <person name="Huang L."/>
            <person name="Peng D.H."/>
            <person name="Luo Y.B."/>
            <person name="Zou S.Q."/>
            <person name="Chen S.P."/>
            <person name="Lan S."/>
            <person name="Tsai W.C."/>
            <person name="Van de Peer Y."/>
            <person name="Liu Z.J."/>
        </authorList>
    </citation>
    <scope>NUCLEOTIDE SEQUENCE [LARGE SCALE GENOMIC DNA]</scope>
    <source>
        <strain evidence="1">Lor288</strain>
    </source>
</reference>
<dbReference type="Proteomes" id="UP001412067">
    <property type="component" value="Unassembled WGS sequence"/>
</dbReference>
<sequence length="123" mass="14588">MDFKEGDDSTRTGISSSQKPLKSRLSCTQYFDALWFCYSPFHQMQQYYRYGNLDNCGGKWSALFDCLALKIKRVDEVEKILQDRENSKSHIWTYRTVEEASENWCRMYRRFLDEPDSKQGPDA</sequence>
<dbReference type="EMBL" id="JBBWWR010000006">
    <property type="protein sequence ID" value="KAK8964839.1"/>
    <property type="molecule type" value="Genomic_DNA"/>
</dbReference>
<protein>
    <submittedName>
        <fullName evidence="1">Uncharacterized protein</fullName>
    </submittedName>
</protein>
<dbReference type="Pfam" id="PF11326">
    <property type="entry name" value="PANTS-like"/>
    <property type="match status" value="1"/>
</dbReference>
<evidence type="ECO:0000313" key="1">
    <source>
        <dbReference type="EMBL" id="KAK8964839.1"/>
    </source>
</evidence>
<accession>A0ABR2MMB4</accession>
<evidence type="ECO:0000313" key="2">
    <source>
        <dbReference type="Proteomes" id="UP001412067"/>
    </source>
</evidence>
<comment type="caution">
    <text evidence="1">The sequence shown here is derived from an EMBL/GenBank/DDBJ whole genome shotgun (WGS) entry which is preliminary data.</text>
</comment>
<name>A0ABR2MMB4_9ASPA</name>
<keyword evidence="2" id="KW-1185">Reference proteome</keyword>
<dbReference type="PANTHER" id="PTHR28052">
    <property type="entry name" value="UPF0545 PROTEIN C22ORF39"/>
    <property type="match status" value="1"/>
</dbReference>
<dbReference type="InterPro" id="IPR021475">
    <property type="entry name" value="Pants/Emi1-like"/>
</dbReference>